<evidence type="ECO:0000313" key="11">
    <source>
        <dbReference type="EMBL" id="AWB92775.1"/>
    </source>
</evidence>
<feature type="domain" description="Signal transduction histidine kinase subgroup 3 dimerisation and phosphoacceptor" evidence="10">
    <location>
        <begin position="181"/>
        <end position="245"/>
    </location>
</feature>
<dbReference type="SUPFAM" id="SSF55874">
    <property type="entry name" value="ATPase domain of HSP90 chaperone/DNA topoisomerase II/histidine kinase"/>
    <property type="match status" value="1"/>
</dbReference>
<dbReference type="PANTHER" id="PTHR24421">
    <property type="entry name" value="NITRATE/NITRITE SENSOR PROTEIN NARX-RELATED"/>
    <property type="match status" value="1"/>
</dbReference>
<gene>
    <name evidence="11" type="ORF">C3E78_11490</name>
</gene>
<keyword evidence="4" id="KW-0808">Transferase</keyword>
<dbReference type="GO" id="GO:0016020">
    <property type="term" value="C:membrane"/>
    <property type="evidence" value="ECO:0007669"/>
    <property type="project" value="InterPro"/>
</dbReference>
<proteinExistence type="predicted"/>
<accession>A0A5F2EVS8</accession>
<evidence type="ECO:0000259" key="10">
    <source>
        <dbReference type="Pfam" id="PF07730"/>
    </source>
</evidence>
<evidence type="ECO:0000256" key="8">
    <source>
        <dbReference type="ARBA" id="ARBA00023012"/>
    </source>
</evidence>
<dbReference type="InterPro" id="IPR036890">
    <property type="entry name" value="HATPase_C_sf"/>
</dbReference>
<accession>A0A2S0WN69</accession>
<dbReference type="KEGG" id="aez:C3E78_11490"/>
<dbReference type="GO" id="GO:0046983">
    <property type="term" value="F:protein dimerization activity"/>
    <property type="evidence" value="ECO:0007669"/>
    <property type="project" value="InterPro"/>
</dbReference>
<dbReference type="CDD" id="cd16917">
    <property type="entry name" value="HATPase_UhpB-NarQ-NarX-like"/>
    <property type="match status" value="1"/>
</dbReference>
<dbReference type="AlphaFoldDB" id="A0A2S0WN69"/>
<evidence type="ECO:0000256" key="1">
    <source>
        <dbReference type="ARBA" id="ARBA00000085"/>
    </source>
</evidence>
<keyword evidence="6 11" id="KW-0418">Kinase</keyword>
<dbReference type="InterPro" id="IPR011712">
    <property type="entry name" value="Sig_transdc_His_kin_sub3_dim/P"/>
</dbReference>
<dbReference type="Pfam" id="PF02518">
    <property type="entry name" value="HATPase_c"/>
    <property type="match status" value="1"/>
</dbReference>
<dbReference type="PANTHER" id="PTHR24421:SF10">
    <property type="entry name" value="NITRATE_NITRITE SENSOR PROTEIN NARQ"/>
    <property type="match status" value="1"/>
</dbReference>
<evidence type="ECO:0000256" key="3">
    <source>
        <dbReference type="ARBA" id="ARBA00022553"/>
    </source>
</evidence>
<dbReference type="OrthoDB" id="227596at2"/>
<evidence type="ECO:0000256" key="5">
    <source>
        <dbReference type="ARBA" id="ARBA00022741"/>
    </source>
</evidence>
<keyword evidence="7" id="KW-0067">ATP-binding</keyword>
<sequence>MHPVTYQPELGLWGRTWRVLLVLALSGLAWGAVAAWQWDHQRWWFWSDLGVGLVSLALLRWRRAHPVGVAVVTNVLGFVSFSAGGPATWALASMATRRRWREIVPLGALGFAAGLSIEALNPVDDQPLAIMIPLVVLVIAVTVGWGMYIGSRRELLATLRERAVTAETEQAARVAQARTAERARIAREMHDVLAHRISLVTMHAGALVYREDLSAADMRSTAGIIQDNAHEAMIELREVLGILRDGPGDADPELPQPAASDVPELIDEARSTGMRIEEVGGFDLAAVPESLGRTVYRVVQEALTNARKHAPDTRVTITFSGGPSEGLRVVVRNPLPFGPRSPAPQSGLGLVGLAERTALAGGSLTHRTTTDRQFVLTAWLPWPA</sequence>
<dbReference type="EC" id="2.7.13.3" evidence="2"/>
<dbReference type="Proteomes" id="UP000244384">
    <property type="component" value="Chromosome"/>
</dbReference>
<dbReference type="GO" id="GO:0005524">
    <property type="term" value="F:ATP binding"/>
    <property type="evidence" value="ECO:0007669"/>
    <property type="project" value="UniProtKB-KW"/>
</dbReference>
<evidence type="ECO:0000259" key="9">
    <source>
        <dbReference type="Pfam" id="PF02518"/>
    </source>
</evidence>
<dbReference type="Pfam" id="PF07730">
    <property type="entry name" value="HisKA_3"/>
    <property type="match status" value="1"/>
</dbReference>
<name>A0A2S0WN69_9ACTN</name>
<keyword evidence="12" id="KW-1185">Reference proteome</keyword>
<evidence type="ECO:0000256" key="7">
    <source>
        <dbReference type="ARBA" id="ARBA00022840"/>
    </source>
</evidence>
<dbReference type="InterPro" id="IPR003594">
    <property type="entry name" value="HATPase_dom"/>
</dbReference>
<dbReference type="InterPro" id="IPR050482">
    <property type="entry name" value="Sensor_HK_TwoCompSys"/>
</dbReference>
<protein>
    <recommendedName>
        <fullName evidence="2">histidine kinase</fullName>
        <ecNumber evidence="2">2.7.13.3</ecNumber>
    </recommendedName>
</protein>
<dbReference type="GO" id="GO:0000155">
    <property type="term" value="F:phosphorelay sensor kinase activity"/>
    <property type="evidence" value="ECO:0007669"/>
    <property type="project" value="InterPro"/>
</dbReference>
<keyword evidence="3" id="KW-0597">Phosphoprotein</keyword>
<evidence type="ECO:0000313" key="12">
    <source>
        <dbReference type="Proteomes" id="UP000244384"/>
    </source>
</evidence>
<dbReference type="Gene3D" id="3.30.565.10">
    <property type="entry name" value="Histidine kinase-like ATPase, C-terminal domain"/>
    <property type="match status" value="1"/>
</dbReference>
<evidence type="ECO:0000256" key="4">
    <source>
        <dbReference type="ARBA" id="ARBA00022679"/>
    </source>
</evidence>
<reference evidence="12" key="1">
    <citation type="submission" date="2018-01" db="EMBL/GenBank/DDBJ databases">
        <authorList>
            <person name="Li J."/>
        </authorList>
    </citation>
    <scope>NUCLEOTIDE SEQUENCE [LARGE SCALE GENOMIC DNA]</scope>
    <source>
        <strain evidence="12">592</strain>
    </source>
</reference>
<dbReference type="EMBL" id="CP026952">
    <property type="protein sequence ID" value="AWB92775.1"/>
    <property type="molecule type" value="Genomic_DNA"/>
</dbReference>
<dbReference type="RefSeq" id="WP_108578492.1">
    <property type="nucleotide sequence ID" value="NZ_CP026952.1"/>
</dbReference>
<organism evidence="11 12">
    <name type="scientific">Aeromicrobium chenweiae</name>
    <dbReference type="NCBI Taxonomy" id="2079793"/>
    <lineage>
        <taxon>Bacteria</taxon>
        <taxon>Bacillati</taxon>
        <taxon>Actinomycetota</taxon>
        <taxon>Actinomycetes</taxon>
        <taxon>Propionibacteriales</taxon>
        <taxon>Nocardioidaceae</taxon>
        <taxon>Aeromicrobium</taxon>
    </lineage>
</organism>
<evidence type="ECO:0000256" key="6">
    <source>
        <dbReference type="ARBA" id="ARBA00022777"/>
    </source>
</evidence>
<keyword evidence="8" id="KW-0902">Two-component regulatory system</keyword>
<keyword evidence="5" id="KW-0547">Nucleotide-binding</keyword>
<evidence type="ECO:0000256" key="2">
    <source>
        <dbReference type="ARBA" id="ARBA00012438"/>
    </source>
</evidence>
<feature type="domain" description="Histidine kinase/HSP90-like ATPase" evidence="9">
    <location>
        <begin position="294"/>
        <end position="382"/>
    </location>
</feature>
<comment type="catalytic activity">
    <reaction evidence="1">
        <text>ATP + protein L-histidine = ADP + protein N-phospho-L-histidine.</text>
        <dbReference type="EC" id="2.7.13.3"/>
    </reaction>
</comment>
<dbReference type="Gene3D" id="1.20.5.1930">
    <property type="match status" value="1"/>
</dbReference>